<dbReference type="InterPro" id="IPR052032">
    <property type="entry name" value="ATP-dep_AA_Ligase"/>
</dbReference>
<dbReference type="EMBL" id="JACCAS010000001">
    <property type="protein sequence ID" value="NYH22209.1"/>
    <property type="molecule type" value="Genomic_DNA"/>
</dbReference>
<dbReference type="GO" id="GO:0005524">
    <property type="term" value="F:ATP binding"/>
    <property type="evidence" value="ECO:0007669"/>
    <property type="project" value="UniProtKB-UniRule"/>
</dbReference>
<proteinExistence type="predicted"/>
<dbReference type="RefSeq" id="WP_179743339.1">
    <property type="nucleotide sequence ID" value="NZ_JACCAS010000001.1"/>
</dbReference>
<evidence type="ECO:0000256" key="4">
    <source>
        <dbReference type="PROSITE-ProRule" id="PRU00409"/>
    </source>
</evidence>
<dbReference type="GO" id="GO:0016874">
    <property type="term" value="F:ligase activity"/>
    <property type="evidence" value="ECO:0007669"/>
    <property type="project" value="UniProtKB-KW"/>
</dbReference>
<evidence type="ECO:0000256" key="1">
    <source>
        <dbReference type="ARBA" id="ARBA00022598"/>
    </source>
</evidence>
<dbReference type="Gene3D" id="3.40.50.20">
    <property type="match status" value="1"/>
</dbReference>
<protein>
    <submittedName>
        <fullName evidence="6">Biotin carboxylase</fullName>
    </submittedName>
</protein>
<keyword evidence="7" id="KW-1185">Reference proteome</keyword>
<dbReference type="Gene3D" id="3.30.1490.20">
    <property type="entry name" value="ATP-grasp fold, A domain"/>
    <property type="match status" value="1"/>
</dbReference>
<organism evidence="6 7">
    <name type="scientific">Paraburkholderia bryophila</name>
    <dbReference type="NCBI Taxonomy" id="420952"/>
    <lineage>
        <taxon>Bacteria</taxon>
        <taxon>Pseudomonadati</taxon>
        <taxon>Pseudomonadota</taxon>
        <taxon>Betaproteobacteria</taxon>
        <taxon>Burkholderiales</taxon>
        <taxon>Burkholderiaceae</taxon>
        <taxon>Paraburkholderia</taxon>
    </lineage>
</organism>
<feature type="domain" description="ATP-grasp" evidence="5">
    <location>
        <begin position="112"/>
        <end position="319"/>
    </location>
</feature>
<comment type="caution">
    <text evidence="6">The sequence shown here is derived from an EMBL/GenBank/DDBJ whole genome shotgun (WGS) entry which is preliminary data.</text>
</comment>
<keyword evidence="3 4" id="KW-0067">ATP-binding</keyword>
<dbReference type="InterPro" id="IPR040570">
    <property type="entry name" value="LAL_C2"/>
</dbReference>
<reference evidence="6 7" key="1">
    <citation type="submission" date="2020-07" db="EMBL/GenBank/DDBJ databases">
        <title>Exploring microbial biodiversity for novel pathways involved in the catabolism of aromatic compounds derived from lignin.</title>
        <authorList>
            <person name="Elkins J."/>
        </authorList>
    </citation>
    <scope>NUCLEOTIDE SEQUENCE [LARGE SCALE GENOMIC DNA]</scope>
    <source>
        <strain evidence="6 7">H2C3C</strain>
    </source>
</reference>
<dbReference type="Proteomes" id="UP000540929">
    <property type="component" value="Unassembled WGS sequence"/>
</dbReference>
<evidence type="ECO:0000256" key="2">
    <source>
        <dbReference type="ARBA" id="ARBA00022741"/>
    </source>
</evidence>
<dbReference type="InterPro" id="IPR013815">
    <property type="entry name" value="ATP_grasp_subdomain_1"/>
</dbReference>
<dbReference type="Pfam" id="PF13535">
    <property type="entry name" value="ATP-grasp_4"/>
    <property type="match status" value="1"/>
</dbReference>
<evidence type="ECO:0000313" key="6">
    <source>
        <dbReference type="EMBL" id="NYH22209.1"/>
    </source>
</evidence>
<keyword evidence="2 4" id="KW-0547">Nucleotide-binding</keyword>
<gene>
    <name evidence="6" type="ORF">GGD40_001688</name>
</gene>
<dbReference type="SUPFAM" id="SSF56059">
    <property type="entry name" value="Glutathione synthetase ATP-binding domain-like"/>
    <property type="match status" value="1"/>
</dbReference>
<name>A0A7Y9WJV6_9BURK</name>
<evidence type="ECO:0000313" key="7">
    <source>
        <dbReference type="Proteomes" id="UP000540929"/>
    </source>
</evidence>
<dbReference type="GO" id="GO:0046872">
    <property type="term" value="F:metal ion binding"/>
    <property type="evidence" value="ECO:0007669"/>
    <property type="project" value="InterPro"/>
</dbReference>
<evidence type="ECO:0000259" key="5">
    <source>
        <dbReference type="PROSITE" id="PS50975"/>
    </source>
</evidence>
<accession>A0A7Y9WJV6</accession>
<dbReference type="Gene3D" id="3.30.470.20">
    <property type="entry name" value="ATP-grasp fold, B domain"/>
    <property type="match status" value="1"/>
</dbReference>
<dbReference type="PANTHER" id="PTHR43585">
    <property type="entry name" value="FUMIPYRROLE BIOSYNTHESIS PROTEIN C"/>
    <property type="match status" value="1"/>
</dbReference>
<dbReference type="Pfam" id="PF18603">
    <property type="entry name" value="LAL_C2"/>
    <property type="match status" value="1"/>
</dbReference>
<evidence type="ECO:0000256" key="3">
    <source>
        <dbReference type="ARBA" id="ARBA00022840"/>
    </source>
</evidence>
<dbReference type="AlphaFoldDB" id="A0A7Y9WJV6"/>
<sequence>MPKLLVVEVDPSGECKNTQYRSFIEKGYALYFLIAAEKHAHLYRPNVRVAPGRTAQDFVDEAAKWHESEQFDGVVTLTEFSVIATSLIASRLGKPGLGYAAGLACRNKFFMRQAHEKGGVNHPAFSLAHDEHAAADFADRIGYPVVIKPTLGGGSEHIYKIASREQMLAVFPKALEGISIHSFSDSEPQIADRGPNGILVEAYLNGNEHSLEAWVWDGEVTIGAIGDRLSPEGNLFDNDIYTMPTRLDAGQIEAIRELVEKAAKAQGIVRGTLHPEIRYHNGTPYLVEMGARAGGGPISHMTRAAYGYCPVQASFDMALGIKPVQPALQPTGQVVLAIAMICDEGRIQHISVPPEAERSPELIYFKIFLSPGDINLRPPHGNILLGQICATGNTLEQAYRHADSIYKRVVVTLAAIN</sequence>
<dbReference type="PANTHER" id="PTHR43585:SF2">
    <property type="entry name" value="ATP-GRASP ENZYME FSQD"/>
    <property type="match status" value="1"/>
</dbReference>
<dbReference type="PROSITE" id="PS50975">
    <property type="entry name" value="ATP_GRASP"/>
    <property type="match status" value="1"/>
</dbReference>
<dbReference type="InterPro" id="IPR011761">
    <property type="entry name" value="ATP-grasp"/>
</dbReference>
<keyword evidence="1" id="KW-0436">Ligase</keyword>